<reference evidence="1" key="1">
    <citation type="submission" date="2014-09" db="EMBL/GenBank/DDBJ databases">
        <authorList>
            <person name="Magalhaes I.L.F."/>
            <person name="Oliveira U."/>
            <person name="Santos F.R."/>
            <person name="Vidigal T.H.D.A."/>
            <person name="Brescovit A.D."/>
            <person name="Santos A.J."/>
        </authorList>
    </citation>
    <scope>NUCLEOTIDE SEQUENCE</scope>
    <source>
        <tissue evidence="1">Shoot tissue taken approximately 20 cm above the soil surface</tissue>
    </source>
</reference>
<organism evidence="1">
    <name type="scientific">Arundo donax</name>
    <name type="common">Giant reed</name>
    <name type="synonym">Donax arundinaceus</name>
    <dbReference type="NCBI Taxonomy" id="35708"/>
    <lineage>
        <taxon>Eukaryota</taxon>
        <taxon>Viridiplantae</taxon>
        <taxon>Streptophyta</taxon>
        <taxon>Embryophyta</taxon>
        <taxon>Tracheophyta</taxon>
        <taxon>Spermatophyta</taxon>
        <taxon>Magnoliopsida</taxon>
        <taxon>Liliopsida</taxon>
        <taxon>Poales</taxon>
        <taxon>Poaceae</taxon>
        <taxon>PACMAD clade</taxon>
        <taxon>Arundinoideae</taxon>
        <taxon>Arundineae</taxon>
        <taxon>Arundo</taxon>
    </lineage>
</organism>
<accession>A0A0A9AUB0</accession>
<dbReference type="EMBL" id="GBRH01242556">
    <property type="protein sequence ID" value="JAD55339.1"/>
    <property type="molecule type" value="Transcribed_RNA"/>
</dbReference>
<name>A0A0A9AUB0_ARUDO</name>
<protein>
    <submittedName>
        <fullName evidence="1">Uncharacterized protein</fullName>
    </submittedName>
</protein>
<evidence type="ECO:0000313" key="1">
    <source>
        <dbReference type="EMBL" id="JAD55339.1"/>
    </source>
</evidence>
<proteinExistence type="predicted"/>
<sequence length="33" mass="3691">MVPKLPTAANEEGGNVAQNRTKYRRVMLMQCAL</sequence>
<reference evidence="1" key="2">
    <citation type="journal article" date="2015" name="Data Brief">
        <title>Shoot transcriptome of the giant reed, Arundo donax.</title>
        <authorList>
            <person name="Barrero R.A."/>
            <person name="Guerrero F.D."/>
            <person name="Moolhuijzen P."/>
            <person name="Goolsby J.A."/>
            <person name="Tidwell J."/>
            <person name="Bellgard S.E."/>
            <person name="Bellgard M.I."/>
        </authorList>
    </citation>
    <scope>NUCLEOTIDE SEQUENCE</scope>
    <source>
        <tissue evidence="1">Shoot tissue taken approximately 20 cm above the soil surface</tissue>
    </source>
</reference>
<dbReference type="AlphaFoldDB" id="A0A0A9AUB0"/>